<dbReference type="InterPro" id="IPR029787">
    <property type="entry name" value="Nucleotide_cyclase"/>
</dbReference>
<dbReference type="EMBL" id="BAABBN010000012">
    <property type="protein sequence ID" value="GAA3934992.1"/>
    <property type="molecule type" value="Genomic_DNA"/>
</dbReference>
<feature type="transmembrane region" description="Helical" evidence="1">
    <location>
        <begin position="308"/>
        <end position="330"/>
    </location>
</feature>
<keyword evidence="1" id="KW-1133">Transmembrane helix</keyword>
<gene>
    <name evidence="4" type="ORF">GCM10022277_34440</name>
</gene>
<protein>
    <recommendedName>
        <fullName evidence="6">EAL domain-containing protein</fullName>
    </recommendedName>
</protein>
<name>A0ABP7N226_9GAMM</name>
<evidence type="ECO:0000259" key="2">
    <source>
        <dbReference type="PROSITE" id="PS50883"/>
    </source>
</evidence>
<proteinExistence type="predicted"/>
<organism evidence="4 5">
    <name type="scientific">Litoribacillus peritrichatus</name>
    <dbReference type="NCBI Taxonomy" id="718191"/>
    <lineage>
        <taxon>Bacteria</taxon>
        <taxon>Pseudomonadati</taxon>
        <taxon>Pseudomonadota</taxon>
        <taxon>Gammaproteobacteria</taxon>
        <taxon>Oceanospirillales</taxon>
        <taxon>Oceanospirillaceae</taxon>
        <taxon>Litoribacillus</taxon>
    </lineage>
</organism>
<dbReference type="SMART" id="SM00052">
    <property type="entry name" value="EAL"/>
    <property type="match status" value="1"/>
</dbReference>
<evidence type="ECO:0000313" key="4">
    <source>
        <dbReference type="EMBL" id="GAA3934992.1"/>
    </source>
</evidence>
<dbReference type="PROSITE" id="PS50883">
    <property type="entry name" value="EAL"/>
    <property type="match status" value="1"/>
</dbReference>
<dbReference type="InterPro" id="IPR050706">
    <property type="entry name" value="Cyclic-di-GMP_PDE-like"/>
</dbReference>
<dbReference type="Gene3D" id="2.60.40.2380">
    <property type="match status" value="1"/>
</dbReference>
<keyword evidence="1" id="KW-0812">Transmembrane</keyword>
<dbReference type="Pfam" id="PF00990">
    <property type="entry name" value="GGDEF"/>
    <property type="match status" value="1"/>
</dbReference>
<feature type="transmembrane region" description="Helical" evidence="1">
    <location>
        <begin position="253"/>
        <end position="272"/>
    </location>
</feature>
<comment type="caution">
    <text evidence="4">The sequence shown here is derived from an EMBL/GenBank/DDBJ whole genome shotgun (WGS) entry which is preliminary data.</text>
</comment>
<dbReference type="CDD" id="cd01948">
    <property type="entry name" value="EAL"/>
    <property type="match status" value="1"/>
</dbReference>
<dbReference type="InterPro" id="IPR001633">
    <property type="entry name" value="EAL_dom"/>
</dbReference>
<dbReference type="Gene3D" id="3.20.20.450">
    <property type="entry name" value="EAL domain"/>
    <property type="match status" value="1"/>
</dbReference>
<feature type="transmembrane region" description="Helical" evidence="1">
    <location>
        <begin position="370"/>
        <end position="392"/>
    </location>
</feature>
<keyword evidence="5" id="KW-1185">Reference proteome</keyword>
<dbReference type="Pfam" id="PF00563">
    <property type="entry name" value="EAL"/>
    <property type="match status" value="1"/>
</dbReference>
<sequence>MILRCFFQCLAILSLFITPLLYAKSGELTNVFTHENQRIDAEFDYFEDGSSALNLQQVLELSDSDWTHVESNGAHFGFSESSYWFRIQFANHLDEIATSLVELAKPTLDVVEFYSVQEDQVVNQLITGSKAAFDSRDVDHPNFVFRVLQERDQTSTVYVRVKTQGSSVFAINLWQEKRFFEVTSKAMKFHFLYFGGLLVVILLNLSIYMMLRERIYLYYSLALVGYLMFFSGLRGFSFQHLFFDWPELNQRVFLASMPCLAIFSVLFTRDFLKTRTYAPRLDLALKVLLGLEYLKLCAVLVLDYNQAIRLSAALTLPLFLLLFISGPVIWKKGNNAGVFFSAAWFMLTVGMLLTFFRAVGVLPNSVITQFGMQIGSALESLILMIALAYRIYHEREAKILAQQLSIEQTRQKRESQERLVDLMLHDPVTKLPNRMLFEMTINEHIVQYPDSESIVLLVRIGRFTEVSRTLGLANGENLLQQLGERLNKDASLFEGVVKVEESASSVNYICNFSTDTFGVLLNRHFVEADKDKYLAFIEALRKPYEFMGFNVDLHPKCGAAIYPQDGDDASVLLRNASVSLDLSHSAASNINLYSKQHDVYNEQRLTLMSELRVALEVDKPELYYQPKLSARGDGVVGLEALIRWEHTALGFIPPDQFIPLAEETGLISDLTRWVFKRALKDFVRFKAEGFSGSLSVNISAKNLTEMDLPVYLSNLISSYQLDASQIILELTETAIMEDPEQGIIALKALTEVGVKLSIDDFGAGYSSLSYLKRLPATEIKLDRSLITGIAHSDSARIIVQTSIEMAHNLGYNLVAEGVETQEELDILCAMNCDNIQGYLLSRPLNVNDMCTWLLASAEETLT</sequence>
<dbReference type="InterPro" id="IPR011623">
    <property type="entry name" value="7TMR_DISM_rcpt_extracell_dom1"/>
</dbReference>
<reference evidence="5" key="1">
    <citation type="journal article" date="2019" name="Int. J. Syst. Evol. Microbiol.">
        <title>The Global Catalogue of Microorganisms (GCM) 10K type strain sequencing project: providing services to taxonomists for standard genome sequencing and annotation.</title>
        <authorList>
            <consortium name="The Broad Institute Genomics Platform"/>
            <consortium name="The Broad Institute Genome Sequencing Center for Infectious Disease"/>
            <person name="Wu L."/>
            <person name="Ma J."/>
        </authorList>
    </citation>
    <scope>NUCLEOTIDE SEQUENCE [LARGE SCALE GENOMIC DNA]</scope>
    <source>
        <strain evidence="5">JCM 17551</strain>
    </source>
</reference>
<dbReference type="Proteomes" id="UP001501565">
    <property type="component" value="Unassembled WGS sequence"/>
</dbReference>
<dbReference type="SMART" id="SM00267">
    <property type="entry name" value="GGDEF"/>
    <property type="match status" value="1"/>
</dbReference>
<evidence type="ECO:0000256" key="1">
    <source>
        <dbReference type="SAM" id="Phobius"/>
    </source>
</evidence>
<dbReference type="SUPFAM" id="SSF141868">
    <property type="entry name" value="EAL domain-like"/>
    <property type="match status" value="1"/>
</dbReference>
<feature type="domain" description="EAL" evidence="2">
    <location>
        <begin position="604"/>
        <end position="857"/>
    </location>
</feature>
<evidence type="ECO:0000259" key="3">
    <source>
        <dbReference type="PROSITE" id="PS50887"/>
    </source>
</evidence>
<dbReference type="PANTHER" id="PTHR33121:SF71">
    <property type="entry name" value="OXYGEN SENSOR PROTEIN DOSP"/>
    <property type="match status" value="1"/>
</dbReference>
<dbReference type="InterPro" id="IPR035919">
    <property type="entry name" value="EAL_sf"/>
</dbReference>
<feature type="transmembrane region" description="Helical" evidence="1">
    <location>
        <begin position="337"/>
        <end position="358"/>
    </location>
</feature>
<dbReference type="RefSeq" id="WP_344799840.1">
    <property type="nucleotide sequence ID" value="NZ_BAABBN010000012.1"/>
</dbReference>
<dbReference type="Pfam" id="PF07696">
    <property type="entry name" value="7TMR-DISMED2"/>
    <property type="match status" value="1"/>
</dbReference>
<dbReference type="PANTHER" id="PTHR33121">
    <property type="entry name" value="CYCLIC DI-GMP PHOSPHODIESTERASE PDEF"/>
    <property type="match status" value="1"/>
</dbReference>
<feature type="transmembrane region" description="Helical" evidence="1">
    <location>
        <begin position="191"/>
        <end position="209"/>
    </location>
</feature>
<dbReference type="PROSITE" id="PS50887">
    <property type="entry name" value="GGDEF"/>
    <property type="match status" value="1"/>
</dbReference>
<evidence type="ECO:0000313" key="5">
    <source>
        <dbReference type="Proteomes" id="UP001501565"/>
    </source>
</evidence>
<dbReference type="InterPro" id="IPR000160">
    <property type="entry name" value="GGDEF_dom"/>
</dbReference>
<accession>A0ABP7N226</accession>
<feature type="transmembrane region" description="Helical" evidence="1">
    <location>
        <begin position="216"/>
        <end position="233"/>
    </location>
</feature>
<evidence type="ECO:0008006" key="6">
    <source>
        <dbReference type="Google" id="ProtNLM"/>
    </source>
</evidence>
<feature type="domain" description="GGDEF" evidence="3">
    <location>
        <begin position="451"/>
        <end position="596"/>
    </location>
</feature>
<dbReference type="Gene3D" id="3.30.70.270">
    <property type="match status" value="1"/>
</dbReference>
<keyword evidence="1" id="KW-0472">Membrane</keyword>
<dbReference type="InterPro" id="IPR011622">
    <property type="entry name" value="7TMR_DISM_rcpt_extracell_dom2"/>
</dbReference>
<dbReference type="Pfam" id="PF07695">
    <property type="entry name" value="7TMR-DISM_7TM"/>
    <property type="match status" value="1"/>
</dbReference>
<dbReference type="SUPFAM" id="SSF55073">
    <property type="entry name" value="Nucleotide cyclase"/>
    <property type="match status" value="1"/>
</dbReference>
<dbReference type="InterPro" id="IPR043128">
    <property type="entry name" value="Rev_trsase/Diguanyl_cyclase"/>
</dbReference>